<feature type="region of interest" description="Disordered" evidence="2">
    <location>
        <begin position="499"/>
        <end position="519"/>
    </location>
</feature>
<keyword evidence="1" id="KW-0479">Metal-binding</keyword>
<protein>
    <submittedName>
        <fullName evidence="5">Protein teflon isoform X1</fullName>
    </submittedName>
</protein>
<keyword evidence="1" id="KW-0863">Zinc-finger</keyword>
<evidence type="ECO:0000313" key="5">
    <source>
        <dbReference type="RefSeq" id="XP_030388433.1"/>
    </source>
</evidence>
<feature type="compositionally biased region" description="Polar residues" evidence="2">
    <location>
        <begin position="80"/>
        <end position="96"/>
    </location>
</feature>
<organism evidence="4 5">
    <name type="scientific">Drosophila lebanonensis</name>
    <name type="common">Fruit fly</name>
    <name type="synonym">Scaptodrosophila lebanonensis</name>
    <dbReference type="NCBI Taxonomy" id="7225"/>
    <lineage>
        <taxon>Eukaryota</taxon>
        <taxon>Metazoa</taxon>
        <taxon>Ecdysozoa</taxon>
        <taxon>Arthropoda</taxon>
        <taxon>Hexapoda</taxon>
        <taxon>Insecta</taxon>
        <taxon>Pterygota</taxon>
        <taxon>Neoptera</taxon>
        <taxon>Endopterygota</taxon>
        <taxon>Diptera</taxon>
        <taxon>Brachycera</taxon>
        <taxon>Muscomorpha</taxon>
        <taxon>Ephydroidea</taxon>
        <taxon>Drosophilidae</taxon>
        <taxon>Scaptodrosophila</taxon>
    </lineage>
</organism>
<dbReference type="Proteomes" id="UP000504634">
    <property type="component" value="Unplaced"/>
</dbReference>
<dbReference type="OrthoDB" id="8067562at2759"/>
<proteinExistence type="predicted"/>
<evidence type="ECO:0000256" key="1">
    <source>
        <dbReference type="PROSITE-ProRule" id="PRU00042"/>
    </source>
</evidence>
<name>A0A6J2ULY9_DROLE</name>
<dbReference type="AlphaFoldDB" id="A0A6J2ULY9"/>
<sequence length="741" mass="83970">MPTFLDMLTGEDSVHLEKCGDVVVSPKDNVFALFCHFCRDMFATNLPEFLRHLQSVHCDVLHFTKEHNVYSVEELLAGTPTQDTDAQSQADSSCSGDSGMPAENDDTLTADRENKRDILAEVEAMLFEDTNNFEEQLQNEISNNTVELNIASNIESKATEPAVRETLELLPLNAKQIEPNLNQALYVKEQKSRVKTKCVISEKTMSKELHLPFQTDLNNKLSHESKFLNNMQYSPTVEKLKSQINNSQSNGVVEKYTQHLISSIDKTSGAKIDSWRNVKSHTIQRSSGKREMQQRMNQIKNRILKTLHTEDVKKNRNKVHISHVEILPPIDKSLHKNILEKAIKSLSDANQLGREVKTKNISQESIQNVKSRPILQTSAIALQKHIIPKSEIRKNVATYDKRNKENECAQISEKPKTATKTPRQKRKQSTSNAETLTKRIKVESNIDSSLLDTALSETVIDLPQQVLKSEEIKSEGLCKSTDANEDQKSEVSAYEDLLSQVKQEQPKTPKSSRTVTVRRSSGRIAKISKSVEKCVNSTTPTRPTDDKDPIASLPDDMDLLKAVGLATIAMPNYEDNMELDEQDKLRDISKKFAKVMAKYEIIWNFKGAIAAINSLVEEKATLLTKEINDALGTTFGVAETKRICNLINMWFSQSAEEKLCNKTKLSASFEYYFKLFVFLPIVRHRFYCEFCPKHFVTVDKYADHRETHIGAIQCSNCAKTFKKCGNYMNHTKKCTTPRSNK</sequence>
<dbReference type="GO" id="GO:0008270">
    <property type="term" value="F:zinc ion binding"/>
    <property type="evidence" value="ECO:0007669"/>
    <property type="project" value="UniProtKB-KW"/>
</dbReference>
<dbReference type="GeneID" id="115634693"/>
<feature type="region of interest" description="Disordered" evidence="2">
    <location>
        <begin position="80"/>
        <end position="112"/>
    </location>
</feature>
<evidence type="ECO:0000259" key="3">
    <source>
        <dbReference type="PROSITE" id="PS50157"/>
    </source>
</evidence>
<dbReference type="PROSITE" id="PS50157">
    <property type="entry name" value="ZINC_FINGER_C2H2_2"/>
    <property type="match status" value="1"/>
</dbReference>
<evidence type="ECO:0000313" key="4">
    <source>
        <dbReference type="Proteomes" id="UP000504634"/>
    </source>
</evidence>
<dbReference type="InterPro" id="IPR013087">
    <property type="entry name" value="Znf_C2H2_type"/>
</dbReference>
<keyword evidence="4" id="KW-1185">Reference proteome</keyword>
<gene>
    <name evidence="5" type="primary">LOC115634693</name>
</gene>
<reference evidence="5" key="1">
    <citation type="submission" date="2025-08" db="UniProtKB">
        <authorList>
            <consortium name="RefSeq"/>
        </authorList>
    </citation>
    <scope>IDENTIFICATION</scope>
    <source>
        <strain evidence="5">11010-0011.00</strain>
        <tissue evidence="5">Whole body</tissue>
    </source>
</reference>
<feature type="compositionally biased region" description="Polar residues" evidence="2">
    <location>
        <begin position="500"/>
        <end position="509"/>
    </location>
</feature>
<keyword evidence="1" id="KW-0862">Zinc</keyword>
<accession>A0A6J2ULY9</accession>
<dbReference type="SMART" id="SM00355">
    <property type="entry name" value="ZnF_C2H2"/>
    <property type="match status" value="3"/>
</dbReference>
<feature type="region of interest" description="Disordered" evidence="2">
    <location>
        <begin position="412"/>
        <end position="436"/>
    </location>
</feature>
<feature type="domain" description="C2H2-type" evidence="3">
    <location>
        <begin position="686"/>
        <end position="713"/>
    </location>
</feature>
<dbReference type="PROSITE" id="PS00028">
    <property type="entry name" value="ZINC_FINGER_C2H2_1"/>
    <property type="match status" value="1"/>
</dbReference>
<dbReference type="RefSeq" id="XP_030388433.1">
    <property type="nucleotide sequence ID" value="XM_030532573.1"/>
</dbReference>
<evidence type="ECO:0000256" key="2">
    <source>
        <dbReference type="SAM" id="MobiDB-lite"/>
    </source>
</evidence>